<dbReference type="InterPro" id="IPR007119">
    <property type="entry name" value="Phage_tail_spike_N"/>
</dbReference>
<evidence type="ECO:0000313" key="2">
    <source>
        <dbReference type="EMBL" id="MDT2249886.1"/>
    </source>
</evidence>
<dbReference type="Proteomes" id="UP001259239">
    <property type="component" value="Unassembled WGS sequence"/>
</dbReference>
<dbReference type="RefSeq" id="WP_023484980.1">
    <property type="nucleotide sequence ID" value="NZ_CBCRXL010000063.1"/>
</dbReference>
<dbReference type="Pfam" id="PF06605">
    <property type="entry name" value="Prophage_tail"/>
    <property type="match status" value="1"/>
</dbReference>
<evidence type="ECO:0000313" key="3">
    <source>
        <dbReference type="Proteomes" id="UP001259239"/>
    </source>
</evidence>
<organism evidence="2 3">
    <name type="scientific">Paenibacillus larvae</name>
    <dbReference type="NCBI Taxonomy" id="1464"/>
    <lineage>
        <taxon>Bacteria</taxon>
        <taxon>Bacillati</taxon>
        <taxon>Bacillota</taxon>
        <taxon>Bacilli</taxon>
        <taxon>Bacillales</taxon>
        <taxon>Paenibacillaceae</taxon>
        <taxon>Paenibacillus</taxon>
    </lineage>
</organism>
<accession>A0AAP5MVB5</accession>
<feature type="domain" description="Tail spike" evidence="1">
    <location>
        <begin position="105"/>
        <end position="373"/>
    </location>
</feature>
<name>A0AAP5MVB5_9BACL</name>
<reference evidence="2" key="2">
    <citation type="submission" date="2023-03" db="EMBL/GenBank/DDBJ databases">
        <authorList>
            <person name="Obshta O."/>
            <person name="Zabrodski M.W."/>
            <person name="Soomro T."/>
            <person name="Wilson G."/>
            <person name="Masood F."/>
            <person name="Thebeau J."/>
            <person name="Bezerra Da Silva M.C."/>
            <person name="Raza F."/>
            <person name="Biganski S."/>
            <person name="Jose M."/>
            <person name="Camilli M."/>
            <person name="Kozii I.V."/>
            <person name="Kozii R.V."/>
            <person name="Simko E."/>
            <person name="Wood S.C."/>
        </authorList>
    </citation>
    <scope>NUCLEOTIDE SEQUENCE</scope>
    <source>
        <strain evidence="2">PL001</strain>
    </source>
</reference>
<dbReference type="InterPro" id="IPR010572">
    <property type="entry name" value="Tail_dom"/>
</dbReference>
<evidence type="ECO:0000259" key="1">
    <source>
        <dbReference type="Pfam" id="PF06605"/>
    </source>
</evidence>
<sequence>MYKVSLINDGLETVIHSPHVDDLKLSSGMINLGLNQIDSFTFSINLGNPGYGKIKPLRTLVKVKDTKRNKIIFDGRVLKPQSSMSDSGMFSGAYICESKMGYLQDSAQRHAEIHDTSIRDFFQIMINNHNRSVEPYKRFQVGEVTVINTTDNVYRYLSYDRTFPTIKDKLIDREGGYLRIREDGGTTYIDYLAEIGEVKATQIRIAKNLKSISKEVNPTEVITRLVPLGETIQSEDETATDASPPRLTIAEVNGGIDYLDDPEMQKEFGIIEGSVTWDNVTEPSVLLSKGRDYLKNQKAARVTYTISAYDLSLIGLDVNSFEVGNWHPVVNPVLGIIDEPLQIIEKQIDINSPQNAALTIGQKYRTLSQYQAETNKARKSVVNLRDTIASQTEKVIALNESLSAAQKTIKELQQTVNNADLGNLQPTLDAINTQLGKLAEKINAIGAEIPADLAANLKQIQSNLTTLKTFKKNQDLLNADFENRLTKLEGGK</sequence>
<proteinExistence type="predicted"/>
<reference evidence="2" key="1">
    <citation type="journal article" date="2023" name="J. Vet. Diagn. Invest.">
        <title>Oxytetracycline-resistant Paenibacillus larvae identified in commercial beekeeping operations in Saskatchewan using pooled honey sampling.</title>
        <authorList>
            <person name="Obshta O."/>
            <person name="Zabrodski M.W."/>
            <person name="Soomro T."/>
            <person name="Wilson G."/>
            <person name="Masood F."/>
            <person name="Thebeau J."/>
            <person name="Silva M.C.B."/>
            <person name="Biganski S."/>
            <person name="Kozii I.V."/>
            <person name="Koziy R.V."/>
            <person name="Raza M.F."/>
            <person name="Jose M.S."/>
            <person name="Simko E."/>
            <person name="Wood S.C."/>
        </authorList>
    </citation>
    <scope>NUCLEOTIDE SEQUENCE</scope>
    <source>
        <strain evidence="2">PL001</strain>
    </source>
</reference>
<protein>
    <submittedName>
        <fullName evidence="2">Phage tail spike protein</fullName>
    </submittedName>
</protein>
<gene>
    <name evidence="2" type="ORF">P7H09_00345</name>
</gene>
<comment type="caution">
    <text evidence="2">The sequence shown here is derived from an EMBL/GenBank/DDBJ whole genome shotgun (WGS) entry which is preliminary data.</text>
</comment>
<dbReference type="EMBL" id="JARQGV010000004">
    <property type="protein sequence ID" value="MDT2249886.1"/>
    <property type="molecule type" value="Genomic_DNA"/>
</dbReference>
<dbReference type="NCBIfam" id="TIGR01665">
    <property type="entry name" value="put_anti_recept"/>
    <property type="match status" value="1"/>
</dbReference>
<dbReference type="AlphaFoldDB" id="A0AAP5MVB5"/>